<dbReference type="HOGENOM" id="CLU_155874_0_0_10"/>
<dbReference type="NCBIfam" id="TIGR04423">
    <property type="entry name" value="casT3_TIGR04423"/>
    <property type="match status" value="1"/>
</dbReference>
<sequence length="125" mass="14728">MEQIEKSTYQGYLWYSDKDQPKVLNNVDSEITLDETKNPFVIEGQLFDGKRSISIKYVDGKYIVKKYVLAELPKEDFTEQSLLAHRMKDVKSLNFRQYWREQEDELCDGKKVLQPAELVFVGLKK</sequence>
<dbReference type="RefSeq" id="WP_014223676.1">
    <property type="nucleotide sequence ID" value="NC_016610.1"/>
</dbReference>
<dbReference type="KEGG" id="tfo:BFO_0207"/>
<gene>
    <name evidence="1" type="ordered locus">BFO_0207</name>
</gene>
<protein>
    <submittedName>
        <fullName evidence="1">Uncharacterized protein</fullName>
    </submittedName>
</protein>
<dbReference type="EMBL" id="CP003191">
    <property type="protein sequence ID" value="AEW21607.1"/>
    <property type="molecule type" value="Genomic_DNA"/>
</dbReference>
<name>G8UIX9_TANFA</name>
<organism evidence="1 2">
    <name type="scientific">Tannerella forsythia (strain ATCC 43037 / JCM 10827 / CCUG 21028 A / KCTC 5666 / FDC 338)</name>
    <name type="common">Bacteroides forsythus</name>
    <dbReference type="NCBI Taxonomy" id="203275"/>
    <lineage>
        <taxon>Bacteria</taxon>
        <taxon>Pseudomonadati</taxon>
        <taxon>Bacteroidota</taxon>
        <taxon>Bacteroidia</taxon>
        <taxon>Bacteroidales</taxon>
        <taxon>Tannerellaceae</taxon>
        <taxon>Tannerella</taxon>
    </lineage>
</organism>
<dbReference type="InterPro" id="IPR030955">
    <property type="entry name" value="CHP04423"/>
</dbReference>
<dbReference type="GeneID" id="34757620"/>
<reference evidence="2" key="1">
    <citation type="submission" date="2011-12" db="EMBL/GenBank/DDBJ databases">
        <title>Complete sequence of Tannerella forsythia ATCC 43037.</title>
        <authorList>
            <person name="Dewhirst F."/>
            <person name="Tanner A."/>
            <person name="Izard J."/>
            <person name="Brinkac L."/>
            <person name="Durkin A.S."/>
            <person name="Hostetler J."/>
            <person name="Shetty J."/>
            <person name="Torralba M."/>
            <person name="Gill S."/>
            <person name="Nelson K."/>
        </authorList>
    </citation>
    <scope>NUCLEOTIDE SEQUENCE [LARGE SCALE GENOMIC DNA]</scope>
    <source>
        <strain evidence="2">ATCC 43037 / JCM 10827 / CCUG 33226 / KCTC 5666 / FDC 338</strain>
    </source>
</reference>
<proteinExistence type="predicted"/>
<dbReference type="eggNOG" id="ENOG5033P08">
    <property type="taxonomic scope" value="Bacteria"/>
</dbReference>
<dbReference type="PATRIC" id="fig|203275.8.peg.186"/>
<keyword evidence="2" id="KW-1185">Reference proteome</keyword>
<dbReference type="STRING" id="203275.BFO_0207"/>
<dbReference type="AlphaFoldDB" id="G8UIX9"/>
<dbReference type="Proteomes" id="UP000005436">
    <property type="component" value="Chromosome"/>
</dbReference>
<evidence type="ECO:0000313" key="1">
    <source>
        <dbReference type="EMBL" id="AEW21607.1"/>
    </source>
</evidence>
<accession>G8UIX9</accession>
<evidence type="ECO:0000313" key="2">
    <source>
        <dbReference type="Proteomes" id="UP000005436"/>
    </source>
</evidence>